<evidence type="ECO:0000259" key="7">
    <source>
        <dbReference type="Pfam" id="PF13839"/>
    </source>
</evidence>
<reference evidence="9" key="1">
    <citation type="submission" date="2021-01" db="UniProtKB">
        <authorList>
            <consortium name="EnsemblPlants"/>
        </authorList>
    </citation>
    <scope>IDENTIFICATION</scope>
</reference>
<dbReference type="AlphaFoldDB" id="A0A7N0UMR4"/>
<dbReference type="GO" id="GO:0016413">
    <property type="term" value="F:O-acetyltransferase activity"/>
    <property type="evidence" value="ECO:0007669"/>
    <property type="project" value="InterPro"/>
</dbReference>
<feature type="domain" description="Trichome birefringence-like N-terminal" evidence="8">
    <location>
        <begin position="104"/>
        <end position="157"/>
    </location>
</feature>
<evidence type="ECO:0000256" key="2">
    <source>
        <dbReference type="ARBA" id="ARBA00007727"/>
    </source>
</evidence>
<dbReference type="OMA" id="TMDVMEA"/>
<evidence type="ECO:0000256" key="4">
    <source>
        <dbReference type="ARBA" id="ARBA00022968"/>
    </source>
</evidence>
<evidence type="ECO:0000259" key="8">
    <source>
        <dbReference type="Pfam" id="PF14416"/>
    </source>
</evidence>
<evidence type="ECO:0008006" key="11">
    <source>
        <dbReference type="Google" id="ProtNLM"/>
    </source>
</evidence>
<comment type="similarity">
    <text evidence="2">Belongs to the PC-esterase family. TBL subfamily.</text>
</comment>
<keyword evidence="6" id="KW-0472">Membrane</keyword>
<dbReference type="InterPro" id="IPR026057">
    <property type="entry name" value="TBL_C"/>
</dbReference>
<protein>
    <recommendedName>
        <fullName evidence="11">Trichome birefringence-like N-terminal domain-containing protein</fullName>
    </recommendedName>
</protein>
<organism evidence="9 10">
    <name type="scientific">Kalanchoe fedtschenkoi</name>
    <name type="common">Lavender scallops</name>
    <name type="synonym">South American air plant</name>
    <dbReference type="NCBI Taxonomy" id="63787"/>
    <lineage>
        <taxon>Eukaryota</taxon>
        <taxon>Viridiplantae</taxon>
        <taxon>Streptophyta</taxon>
        <taxon>Embryophyta</taxon>
        <taxon>Tracheophyta</taxon>
        <taxon>Spermatophyta</taxon>
        <taxon>Magnoliopsida</taxon>
        <taxon>eudicotyledons</taxon>
        <taxon>Gunneridae</taxon>
        <taxon>Pentapetalae</taxon>
        <taxon>Saxifragales</taxon>
        <taxon>Crassulaceae</taxon>
        <taxon>Kalanchoe</taxon>
    </lineage>
</organism>
<dbReference type="InterPro" id="IPR029962">
    <property type="entry name" value="TBL"/>
</dbReference>
<keyword evidence="3" id="KW-0812">Transmembrane</keyword>
<keyword evidence="5" id="KW-1133">Transmembrane helix</keyword>
<feature type="domain" description="Trichome birefringence-like C-terminal" evidence="7">
    <location>
        <begin position="158"/>
        <end position="441"/>
    </location>
</feature>
<evidence type="ECO:0000256" key="1">
    <source>
        <dbReference type="ARBA" id="ARBA00004167"/>
    </source>
</evidence>
<comment type="subcellular location">
    <subcellularLocation>
        <location evidence="1">Membrane</location>
        <topology evidence="1">Single-pass membrane protein</topology>
    </subcellularLocation>
</comment>
<dbReference type="InterPro" id="IPR025846">
    <property type="entry name" value="TBL_N"/>
</dbReference>
<dbReference type="PANTHER" id="PTHR32285:SF53">
    <property type="entry name" value="PROTEIN TRICHOME BIREFRINGENCE-LIKE 9"/>
    <property type="match status" value="1"/>
</dbReference>
<dbReference type="GO" id="GO:0016020">
    <property type="term" value="C:membrane"/>
    <property type="evidence" value="ECO:0007669"/>
    <property type="project" value="UniProtKB-SubCell"/>
</dbReference>
<evidence type="ECO:0000313" key="9">
    <source>
        <dbReference type="EnsemblPlants" id="Kaladp0074s0032.1.v1.1"/>
    </source>
</evidence>
<name>A0A7N0UMR4_KALFE</name>
<dbReference type="GO" id="GO:0005794">
    <property type="term" value="C:Golgi apparatus"/>
    <property type="evidence" value="ECO:0007669"/>
    <property type="project" value="TreeGrafter"/>
</dbReference>
<dbReference type="Pfam" id="PF14416">
    <property type="entry name" value="PMR5N"/>
    <property type="match status" value="1"/>
</dbReference>
<evidence type="ECO:0000256" key="5">
    <source>
        <dbReference type="ARBA" id="ARBA00022989"/>
    </source>
</evidence>
<evidence type="ECO:0000256" key="6">
    <source>
        <dbReference type="ARBA" id="ARBA00023136"/>
    </source>
</evidence>
<proteinExistence type="inferred from homology"/>
<dbReference type="EnsemblPlants" id="Kaladp0074s0032.1.v1.1">
    <property type="protein sequence ID" value="Kaladp0074s0032.1.v1.1"/>
    <property type="gene ID" value="Kaladp0074s0032.v1.1"/>
</dbReference>
<keyword evidence="4" id="KW-0735">Signal-anchor</keyword>
<dbReference type="Proteomes" id="UP000594263">
    <property type="component" value="Unplaced"/>
</dbReference>
<dbReference type="PANTHER" id="PTHR32285">
    <property type="entry name" value="PROTEIN TRICHOME BIREFRINGENCE-LIKE 9-RELATED"/>
    <property type="match status" value="1"/>
</dbReference>
<sequence>MDLLLPVHPPLGKAAPSASMIMASSPFQITVVKREVTCAVSFLLLTIISSFFLFDFLRPFQYQPISKVSGFFSQYLPGGSTNDRSGLLRREDEDDKKQQLLQVGCDYSVGRWVREEASALRFYDEDCPFLDPGFRCRRSGRRDVEYLNWRWQPDGCDLPRFNASDFLERSRNGRVVFAGDSIGRNQWESLICMLAQAVSNKSAIYEVNGNPITKHKGFLRMRFDDYNLTVEYYRMPYLVVTDRPPKDAPEVVKYAIRLDKLHWYSKLWAGADLLLVNDGHWWNAGKTTDQGFYFQEGDTVNMTMEVEEAFRRSLQTWKTWVMENLDPMKTHVAFRSYSPVHYRDGTWDGGGRCNTSFAPEVNYTRLEAEPWNNKFIHDVVKQLRDGYSQVQFLNITYLTEFRIDGHPSQYREPGTPQPAPQDCSHWCLPGVPDTWNEVLYANLQSKGFRTK</sequence>
<evidence type="ECO:0000313" key="10">
    <source>
        <dbReference type="Proteomes" id="UP000594263"/>
    </source>
</evidence>
<dbReference type="Pfam" id="PF13839">
    <property type="entry name" value="PC-Esterase"/>
    <property type="match status" value="1"/>
</dbReference>
<dbReference type="Gramene" id="Kaladp0074s0032.1.v1.1">
    <property type="protein sequence ID" value="Kaladp0074s0032.1.v1.1"/>
    <property type="gene ID" value="Kaladp0074s0032.v1.1"/>
</dbReference>
<keyword evidence="10" id="KW-1185">Reference proteome</keyword>
<evidence type="ECO:0000256" key="3">
    <source>
        <dbReference type="ARBA" id="ARBA00022692"/>
    </source>
</evidence>
<accession>A0A7N0UMR4</accession>